<feature type="non-terminal residue" evidence="1">
    <location>
        <position position="1"/>
    </location>
</feature>
<feature type="non-terminal residue" evidence="1">
    <location>
        <position position="221"/>
    </location>
</feature>
<proteinExistence type="predicted"/>
<reference evidence="1" key="1">
    <citation type="journal article" date="2014" name="Front. Microbiol.">
        <title>High frequency of phylogenetically diverse reductive dehalogenase-homologous genes in deep subseafloor sedimentary metagenomes.</title>
        <authorList>
            <person name="Kawai M."/>
            <person name="Futagami T."/>
            <person name="Toyoda A."/>
            <person name="Takaki Y."/>
            <person name="Nishi S."/>
            <person name="Hori S."/>
            <person name="Arai W."/>
            <person name="Tsubouchi T."/>
            <person name="Morono Y."/>
            <person name="Uchiyama I."/>
            <person name="Ito T."/>
            <person name="Fujiyama A."/>
            <person name="Inagaki F."/>
            <person name="Takami H."/>
        </authorList>
    </citation>
    <scope>NUCLEOTIDE SEQUENCE</scope>
    <source>
        <strain evidence="1">Expedition CK06-06</strain>
    </source>
</reference>
<dbReference type="AlphaFoldDB" id="X1E6W6"/>
<accession>X1E6W6</accession>
<comment type="caution">
    <text evidence="1">The sequence shown here is derived from an EMBL/GenBank/DDBJ whole genome shotgun (WGS) entry which is preliminary data.</text>
</comment>
<name>X1E6W6_9ZZZZ</name>
<organism evidence="1">
    <name type="scientific">marine sediment metagenome</name>
    <dbReference type="NCBI Taxonomy" id="412755"/>
    <lineage>
        <taxon>unclassified sequences</taxon>
        <taxon>metagenomes</taxon>
        <taxon>ecological metagenomes</taxon>
    </lineage>
</organism>
<dbReference type="EMBL" id="BART01033955">
    <property type="protein sequence ID" value="GAH12914.1"/>
    <property type="molecule type" value="Genomic_DNA"/>
</dbReference>
<evidence type="ECO:0000313" key="1">
    <source>
        <dbReference type="EMBL" id="GAH12914.1"/>
    </source>
</evidence>
<sequence>PSPLGVKMSFTVGDKTYESYEDFLADNLNIFERIQGVFTGRDDRMDFLNATMLRLEAALAQPAPGLPLPEPGEPGIPLEIPDPRVLLKDAVLVDISLDMRRFLIMFYRLGRAYETRLFSYLELGAGETSTYTYSVPAEYVYIPHIEQVTYGLQRVMTRRDYEGGDLKNTETYATDLSLEWAMTPLSKIITGSFAVGYENTGLVDAWVKSRFIGTLLSESDF</sequence>
<protein>
    <submittedName>
        <fullName evidence="1">Uncharacterized protein</fullName>
    </submittedName>
</protein>
<gene>
    <name evidence="1" type="ORF">S01H4_58178</name>
</gene>